<dbReference type="EMBL" id="JAGPXD010000002">
    <property type="protein sequence ID" value="KAH7367280.1"/>
    <property type="molecule type" value="Genomic_DNA"/>
</dbReference>
<reference evidence="2" key="1">
    <citation type="journal article" date="2021" name="Nat. Commun.">
        <title>Genetic determinants of endophytism in the Arabidopsis root mycobiome.</title>
        <authorList>
            <person name="Mesny F."/>
            <person name="Miyauchi S."/>
            <person name="Thiergart T."/>
            <person name="Pickel B."/>
            <person name="Atanasova L."/>
            <person name="Karlsson M."/>
            <person name="Huettel B."/>
            <person name="Barry K.W."/>
            <person name="Haridas S."/>
            <person name="Chen C."/>
            <person name="Bauer D."/>
            <person name="Andreopoulos W."/>
            <person name="Pangilinan J."/>
            <person name="LaButti K."/>
            <person name="Riley R."/>
            <person name="Lipzen A."/>
            <person name="Clum A."/>
            <person name="Drula E."/>
            <person name="Henrissat B."/>
            <person name="Kohler A."/>
            <person name="Grigoriev I.V."/>
            <person name="Martin F.M."/>
            <person name="Hacquard S."/>
        </authorList>
    </citation>
    <scope>NUCLEOTIDE SEQUENCE</scope>
    <source>
        <strain evidence="2">MPI-CAGE-AT-0016</strain>
    </source>
</reference>
<accession>A0A8K0TGT7</accession>
<evidence type="ECO:0000256" key="1">
    <source>
        <dbReference type="SAM" id="MobiDB-lite"/>
    </source>
</evidence>
<protein>
    <submittedName>
        <fullName evidence="2">Uncharacterized protein</fullName>
    </submittedName>
</protein>
<dbReference type="AlphaFoldDB" id="A0A8K0TGT7"/>
<dbReference type="Proteomes" id="UP000813385">
    <property type="component" value="Unassembled WGS sequence"/>
</dbReference>
<comment type="caution">
    <text evidence="2">The sequence shown here is derived from an EMBL/GenBank/DDBJ whole genome shotgun (WGS) entry which is preliminary data.</text>
</comment>
<evidence type="ECO:0000313" key="3">
    <source>
        <dbReference type="Proteomes" id="UP000813385"/>
    </source>
</evidence>
<dbReference type="OrthoDB" id="10459710at2759"/>
<sequence>MATPPEDVRFDRYGEQYPQPARPIRSVSADSSSSEDSKVYDRQTTQTASPPPSFTRWVSPESLNYQLEPLNNLEHLTIVALVQMSTSDLTQKTMKELKFLDREVYSPTLFATEHGVIYITAVLADVLQMKKDTAHKLFNSGDNIDVLVSQSGFVWKLESVCRATGEVSDLCSFWQNPDTKQQVVDRGALTLMADYSNTKGFTSSEWLELMKKSAMRPKVDYHSKHMSRNYTLSDILGIEKQTQEFHFSIQKDGKTLGALSSSRRARRARWAPY</sequence>
<organism evidence="2 3">
    <name type="scientific">Plectosphaerella cucumerina</name>
    <dbReference type="NCBI Taxonomy" id="40658"/>
    <lineage>
        <taxon>Eukaryota</taxon>
        <taxon>Fungi</taxon>
        <taxon>Dikarya</taxon>
        <taxon>Ascomycota</taxon>
        <taxon>Pezizomycotina</taxon>
        <taxon>Sordariomycetes</taxon>
        <taxon>Hypocreomycetidae</taxon>
        <taxon>Glomerellales</taxon>
        <taxon>Plectosphaerellaceae</taxon>
        <taxon>Plectosphaerella</taxon>
    </lineage>
</organism>
<keyword evidence="3" id="KW-1185">Reference proteome</keyword>
<proteinExistence type="predicted"/>
<feature type="region of interest" description="Disordered" evidence="1">
    <location>
        <begin position="1"/>
        <end position="55"/>
    </location>
</feature>
<name>A0A8K0TGT7_9PEZI</name>
<evidence type="ECO:0000313" key="2">
    <source>
        <dbReference type="EMBL" id="KAH7367280.1"/>
    </source>
</evidence>
<gene>
    <name evidence="2" type="ORF">B0T11DRAFT_275026</name>
</gene>
<feature type="compositionally biased region" description="Basic and acidic residues" evidence="1">
    <location>
        <begin position="1"/>
        <end position="14"/>
    </location>
</feature>